<dbReference type="AlphaFoldDB" id="A0AAN6ZD43"/>
<gene>
    <name evidence="2" type="ORF">BT67DRAFT_442918</name>
</gene>
<organism evidence="2 3">
    <name type="scientific">Trichocladium antarcticum</name>
    <dbReference type="NCBI Taxonomy" id="1450529"/>
    <lineage>
        <taxon>Eukaryota</taxon>
        <taxon>Fungi</taxon>
        <taxon>Dikarya</taxon>
        <taxon>Ascomycota</taxon>
        <taxon>Pezizomycotina</taxon>
        <taxon>Sordariomycetes</taxon>
        <taxon>Sordariomycetidae</taxon>
        <taxon>Sordariales</taxon>
        <taxon>Chaetomiaceae</taxon>
        <taxon>Trichocladium</taxon>
    </lineage>
</organism>
<evidence type="ECO:0000313" key="2">
    <source>
        <dbReference type="EMBL" id="KAK4133476.1"/>
    </source>
</evidence>
<feature type="domain" description="DUF6590" evidence="1">
    <location>
        <begin position="95"/>
        <end position="232"/>
    </location>
</feature>
<evidence type="ECO:0000259" key="1">
    <source>
        <dbReference type="Pfam" id="PF20233"/>
    </source>
</evidence>
<comment type="caution">
    <text evidence="2">The sequence shown here is derived from an EMBL/GenBank/DDBJ whole genome shotgun (WGS) entry which is preliminary data.</text>
</comment>
<reference evidence="2" key="2">
    <citation type="submission" date="2023-05" db="EMBL/GenBank/DDBJ databases">
        <authorList>
            <consortium name="Lawrence Berkeley National Laboratory"/>
            <person name="Steindorff A."/>
            <person name="Hensen N."/>
            <person name="Bonometti L."/>
            <person name="Westerberg I."/>
            <person name="Brannstrom I.O."/>
            <person name="Guillou S."/>
            <person name="Cros-Aarteil S."/>
            <person name="Calhoun S."/>
            <person name="Haridas S."/>
            <person name="Kuo A."/>
            <person name="Mondo S."/>
            <person name="Pangilinan J."/>
            <person name="Riley R."/>
            <person name="Labutti K."/>
            <person name="Andreopoulos B."/>
            <person name="Lipzen A."/>
            <person name="Chen C."/>
            <person name="Yanf M."/>
            <person name="Daum C."/>
            <person name="Ng V."/>
            <person name="Clum A."/>
            <person name="Ohm R."/>
            <person name="Martin F."/>
            <person name="Silar P."/>
            <person name="Natvig D."/>
            <person name="Lalanne C."/>
            <person name="Gautier V."/>
            <person name="Ament-Velasquez S.L."/>
            <person name="Kruys A."/>
            <person name="Hutchinson M.I."/>
            <person name="Powell A.J."/>
            <person name="Barry K."/>
            <person name="Miller A.N."/>
            <person name="Grigoriev I.V."/>
            <person name="Debuchy R."/>
            <person name="Gladieux P."/>
            <person name="Thoren M.H."/>
            <person name="Johannesson H."/>
        </authorList>
    </citation>
    <scope>NUCLEOTIDE SEQUENCE</scope>
    <source>
        <strain evidence="2">CBS 123565</strain>
    </source>
</reference>
<dbReference type="EMBL" id="MU853412">
    <property type="protein sequence ID" value="KAK4133476.1"/>
    <property type="molecule type" value="Genomic_DNA"/>
</dbReference>
<protein>
    <recommendedName>
        <fullName evidence="1">DUF6590 domain-containing protein</fullName>
    </recommendedName>
</protein>
<name>A0AAN6ZD43_9PEZI</name>
<dbReference type="Proteomes" id="UP001304895">
    <property type="component" value="Unassembled WGS sequence"/>
</dbReference>
<evidence type="ECO:0000313" key="3">
    <source>
        <dbReference type="Proteomes" id="UP001304895"/>
    </source>
</evidence>
<sequence>METSGFGTRSVTTTSAQARVRKHGATHVWRGAQIYIIADDGQTARRCCTLITSGSTTRPCPTSLKTPACTPCQHAREPHANRQTPPGFQVVARPKRFFAVGRIFKAVWSEPDGAGAAGSPSAPRAAPVGRTRWFIVVRRQQHHSLCFRITTFKGDGGRPADYAVLHSSAVAPARPYEEEGITRDPVGVIIENGEQYISPVARLDCGRVYTVQDSLGVMKIGRVHPTWLPLLDEYYRESVS</sequence>
<keyword evidence="3" id="KW-1185">Reference proteome</keyword>
<dbReference type="Pfam" id="PF20233">
    <property type="entry name" value="DUF6590"/>
    <property type="match status" value="1"/>
</dbReference>
<accession>A0AAN6ZD43</accession>
<dbReference type="InterPro" id="IPR046497">
    <property type="entry name" value="DUF6590"/>
</dbReference>
<reference evidence="2" key="1">
    <citation type="journal article" date="2023" name="Mol. Phylogenet. Evol.">
        <title>Genome-scale phylogeny and comparative genomics of the fungal order Sordariales.</title>
        <authorList>
            <person name="Hensen N."/>
            <person name="Bonometti L."/>
            <person name="Westerberg I."/>
            <person name="Brannstrom I.O."/>
            <person name="Guillou S."/>
            <person name="Cros-Aarteil S."/>
            <person name="Calhoun S."/>
            <person name="Haridas S."/>
            <person name="Kuo A."/>
            <person name="Mondo S."/>
            <person name="Pangilinan J."/>
            <person name="Riley R."/>
            <person name="LaButti K."/>
            <person name="Andreopoulos B."/>
            <person name="Lipzen A."/>
            <person name="Chen C."/>
            <person name="Yan M."/>
            <person name="Daum C."/>
            <person name="Ng V."/>
            <person name="Clum A."/>
            <person name="Steindorff A."/>
            <person name="Ohm R.A."/>
            <person name="Martin F."/>
            <person name="Silar P."/>
            <person name="Natvig D.O."/>
            <person name="Lalanne C."/>
            <person name="Gautier V."/>
            <person name="Ament-Velasquez S.L."/>
            <person name="Kruys A."/>
            <person name="Hutchinson M.I."/>
            <person name="Powell A.J."/>
            <person name="Barry K."/>
            <person name="Miller A.N."/>
            <person name="Grigoriev I.V."/>
            <person name="Debuchy R."/>
            <person name="Gladieux P."/>
            <person name="Hiltunen Thoren M."/>
            <person name="Johannesson H."/>
        </authorList>
    </citation>
    <scope>NUCLEOTIDE SEQUENCE</scope>
    <source>
        <strain evidence="2">CBS 123565</strain>
    </source>
</reference>
<proteinExistence type="predicted"/>